<dbReference type="NCBIfam" id="TIGR02122">
    <property type="entry name" value="TRAP_TAXI"/>
    <property type="match status" value="1"/>
</dbReference>
<evidence type="ECO:0000313" key="2">
    <source>
        <dbReference type="Proteomes" id="UP000273811"/>
    </source>
</evidence>
<dbReference type="PROSITE" id="PS51257">
    <property type="entry name" value="PROKAR_LIPOPROTEIN"/>
    <property type="match status" value="1"/>
</dbReference>
<protein>
    <submittedName>
        <fullName evidence="1">TAXI family TRAP transporter solute-binding subunit</fullName>
    </submittedName>
</protein>
<comment type="caution">
    <text evidence="1">The sequence shown here is derived from an EMBL/GenBank/DDBJ whole genome shotgun (WGS) entry which is preliminary data.</text>
</comment>
<dbReference type="Gene3D" id="3.40.190.10">
    <property type="entry name" value="Periplasmic binding protein-like II"/>
    <property type="match status" value="2"/>
</dbReference>
<dbReference type="SUPFAM" id="SSF53850">
    <property type="entry name" value="Periplasmic binding protein-like II"/>
    <property type="match status" value="1"/>
</dbReference>
<dbReference type="InterPro" id="IPR011852">
    <property type="entry name" value="TRAP_TAXI"/>
</dbReference>
<dbReference type="AlphaFoldDB" id="A0A443IRY5"/>
<gene>
    <name evidence="1" type="ORF">D4N35_010040</name>
</gene>
<proteinExistence type="predicted"/>
<sequence>MEKRLLFTGFLFIFLILAGCTAVEEKQEIPSPALVHPLSEYPSNQGKDVLVIATGDMSGVYYSLGQAIAAIYEKHDGVATAAQVTNASFQNIELISKKEADLGFATVDVLSEMEEDDSIQNLKVLTELYSNYIHIVTLKHSGITSFKDLEGKRISVGPDGSGTKLTAERTLSIFGLDGNKVEKQFLTFTQSADALRNGTIDAAFFSSGLPNPEITTLASQMPISLIPIPEAMVSNLNKEFGIYTIKEIPLGTYEGMDESIQTISVKNVLLTHKDLSEKQAYQLVSSLDTHLPELQKTHSAAQDIPVAEAKVEFPVDYHPGAKKYFQKKETTESESKQGGQ</sequence>
<organism evidence="1 2">
    <name type="scientific">Siminovitchia fortis</name>
    <dbReference type="NCBI Taxonomy" id="254758"/>
    <lineage>
        <taxon>Bacteria</taxon>
        <taxon>Bacillati</taxon>
        <taxon>Bacillota</taxon>
        <taxon>Bacilli</taxon>
        <taxon>Bacillales</taxon>
        <taxon>Bacillaceae</taxon>
        <taxon>Siminovitchia</taxon>
    </lineage>
</organism>
<dbReference type="PANTHER" id="PTHR42941:SF1">
    <property type="entry name" value="SLL1037 PROTEIN"/>
    <property type="match status" value="1"/>
</dbReference>
<reference evidence="1" key="1">
    <citation type="submission" date="2018-12" db="EMBL/GenBank/DDBJ databases">
        <authorList>
            <person name="Sun L."/>
            <person name="Chen Z."/>
        </authorList>
    </citation>
    <scope>NUCLEOTIDE SEQUENCE [LARGE SCALE GENOMIC DNA]</scope>
    <source>
        <strain evidence="1">DSM 16012</strain>
    </source>
</reference>
<dbReference type="EMBL" id="QYTU02000020">
    <property type="protein sequence ID" value="RWR10048.1"/>
    <property type="molecule type" value="Genomic_DNA"/>
</dbReference>
<dbReference type="Pfam" id="PF16868">
    <property type="entry name" value="NMT1_3"/>
    <property type="match status" value="1"/>
</dbReference>
<dbReference type="PANTHER" id="PTHR42941">
    <property type="entry name" value="SLL1037 PROTEIN"/>
    <property type="match status" value="1"/>
</dbReference>
<dbReference type="RefSeq" id="WP_120073087.1">
    <property type="nucleotide sequence ID" value="NZ_CP126113.1"/>
</dbReference>
<name>A0A443IRY5_9BACI</name>
<dbReference type="Proteomes" id="UP000273811">
    <property type="component" value="Unassembled WGS sequence"/>
</dbReference>
<accession>A0A443IRY5</accession>
<evidence type="ECO:0000313" key="1">
    <source>
        <dbReference type="EMBL" id="RWR10048.1"/>
    </source>
</evidence>
<dbReference type="OrthoDB" id="9776669at2"/>
<keyword evidence="2" id="KW-1185">Reference proteome</keyword>